<dbReference type="EMBL" id="REGN01003546">
    <property type="protein sequence ID" value="RNA22068.1"/>
    <property type="molecule type" value="Genomic_DNA"/>
</dbReference>
<dbReference type="Pfam" id="PF21317">
    <property type="entry name" value="BetaGal_ABD_1"/>
    <property type="match status" value="1"/>
</dbReference>
<dbReference type="PIRSF" id="PIRSF006336">
    <property type="entry name" value="B-gal"/>
    <property type="match status" value="1"/>
</dbReference>
<dbReference type="InterPro" id="IPR008979">
    <property type="entry name" value="Galactose-bd-like_sf"/>
</dbReference>
<dbReference type="InterPro" id="IPR017853">
    <property type="entry name" value="GH"/>
</dbReference>
<dbReference type="Gene3D" id="3.20.20.80">
    <property type="entry name" value="Glycosidases"/>
    <property type="match status" value="2"/>
</dbReference>
<dbReference type="InterPro" id="IPR048912">
    <property type="entry name" value="BetaGal1-like_ABD1"/>
</dbReference>
<comment type="similarity">
    <text evidence="1 8">Belongs to the glycosyl hydrolase 35 family.</text>
</comment>
<evidence type="ECO:0000313" key="13">
    <source>
        <dbReference type="EMBL" id="RNA22068.1"/>
    </source>
</evidence>
<feature type="domain" description="Glycoside hydrolase 35 catalytic" evidence="10">
    <location>
        <begin position="269"/>
        <end position="397"/>
    </location>
</feature>
<dbReference type="FunFam" id="2.60.120.260:FF:000021">
    <property type="entry name" value="Beta-galactosidase"/>
    <property type="match status" value="1"/>
</dbReference>
<dbReference type="InterPro" id="IPR019801">
    <property type="entry name" value="Glyco_hydro_35_CS"/>
</dbReference>
<reference evidence="13 14" key="1">
    <citation type="journal article" date="2018" name="Sci. Rep.">
        <title>Genomic signatures of local adaptation to the degree of environmental predictability in rotifers.</title>
        <authorList>
            <person name="Franch-Gras L."/>
            <person name="Hahn C."/>
            <person name="Garcia-Roger E.M."/>
            <person name="Carmona M.J."/>
            <person name="Serra M."/>
            <person name="Gomez A."/>
        </authorList>
    </citation>
    <scope>NUCLEOTIDE SEQUENCE [LARGE SCALE GENOMIC DNA]</scope>
    <source>
        <strain evidence="13">HYR1</strain>
    </source>
</reference>
<evidence type="ECO:0000256" key="1">
    <source>
        <dbReference type="ARBA" id="ARBA00009809"/>
    </source>
</evidence>
<proteinExistence type="inferred from homology"/>
<dbReference type="EC" id="3.2.1.23" evidence="7"/>
<dbReference type="GO" id="GO:0004565">
    <property type="term" value="F:beta-galactosidase activity"/>
    <property type="evidence" value="ECO:0007669"/>
    <property type="project" value="UniProtKB-EC"/>
</dbReference>
<evidence type="ECO:0000256" key="9">
    <source>
        <dbReference type="SAM" id="SignalP"/>
    </source>
</evidence>
<evidence type="ECO:0000259" key="10">
    <source>
        <dbReference type="Pfam" id="PF01301"/>
    </source>
</evidence>
<feature type="active site" description="Proton donor" evidence="6">
    <location>
        <position position="184"/>
    </location>
</feature>
<evidence type="ECO:0000259" key="11">
    <source>
        <dbReference type="Pfam" id="PF21317"/>
    </source>
</evidence>
<dbReference type="InterPro" id="IPR001944">
    <property type="entry name" value="Glycoside_Hdrlase_35"/>
</dbReference>
<dbReference type="SUPFAM" id="SSF49785">
    <property type="entry name" value="Galactose-binding domain-like"/>
    <property type="match status" value="1"/>
</dbReference>
<evidence type="ECO:0000256" key="6">
    <source>
        <dbReference type="PIRSR" id="PIRSR006336-1"/>
    </source>
</evidence>
<feature type="domain" description="Beta-galactosidase 1-like first all-beta" evidence="11">
    <location>
        <begin position="445"/>
        <end position="551"/>
    </location>
</feature>
<dbReference type="Pfam" id="PF01301">
    <property type="entry name" value="Glyco_hydro_35"/>
    <property type="match status" value="2"/>
</dbReference>
<keyword evidence="3 7" id="KW-0378">Hydrolase</keyword>
<comment type="caution">
    <text evidence="13">The sequence shown here is derived from an EMBL/GenBank/DDBJ whole genome shotgun (WGS) entry which is preliminary data.</text>
</comment>
<keyword evidence="2 9" id="KW-0732">Signal</keyword>
<feature type="signal peptide" evidence="9">
    <location>
        <begin position="1"/>
        <end position="22"/>
    </location>
</feature>
<dbReference type="Proteomes" id="UP000276133">
    <property type="component" value="Unassembled WGS sequence"/>
</dbReference>
<keyword evidence="5 7" id="KW-0326">Glycosidase</keyword>
<dbReference type="AlphaFoldDB" id="A0A3M7RFP5"/>
<organism evidence="13 14">
    <name type="scientific">Brachionus plicatilis</name>
    <name type="common">Marine rotifer</name>
    <name type="synonym">Brachionus muelleri</name>
    <dbReference type="NCBI Taxonomy" id="10195"/>
    <lineage>
        <taxon>Eukaryota</taxon>
        <taxon>Metazoa</taxon>
        <taxon>Spiralia</taxon>
        <taxon>Gnathifera</taxon>
        <taxon>Rotifera</taxon>
        <taxon>Eurotatoria</taxon>
        <taxon>Monogononta</taxon>
        <taxon>Pseudotrocha</taxon>
        <taxon>Ploima</taxon>
        <taxon>Brachionidae</taxon>
        <taxon>Brachionus</taxon>
    </lineage>
</organism>
<evidence type="ECO:0000313" key="14">
    <source>
        <dbReference type="Proteomes" id="UP000276133"/>
    </source>
</evidence>
<dbReference type="SUPFAM" id="SSF51445">
    <property type="entry name" value="(Trans)glycosidases"/>
    <property type="match status" value="1"/>
</dbReference>
<dbReference type="InterPro" id="IPR031330">
    <property type="entry name" value="Gly_Hdrlase_35_cat"/>
</dbReference>
<dbReference type="GO" id="GO:0005975">
    <property type="term" value="P:carbohydrate metabolic process"/>
    <property type="evidence" value="ECO:0007669"/>
    <property type="project" value="InterPro"/>
</dbReference>
<keyword evidence="14" id="KW-1185">Reference proteome</keyword>
<protein>
    <recommendedName>
        <fullName evidence="7">Beta-galactosidase</fullName>
        <ecNumber evidence="7">3.2.1.23</ecNumber>
    </recommendedName>
</protein>
<dbReference type="InterPro" id="IPR026283">
    <property type="entry name" value="B-gal_1-like"/>
</dbReference>
<dbReference type="PANTHER" id="PTHR23421">
    <property type="entry name" value="BETA-GALACTOSIDASE RELATED"/>
    <property type="match status" value="1"/>
</dbReference>
<evidence type="ECO:0000256" key="7">
    <source>
        <dbReference type="RuleBase" id="RU000675"/>
    </source>
</evidence>
<dbReference type="Gene3D" id="2.60.120.260">
    <property type="entry name" value="Galactose-binding domain-like"/>
    <property type="match status" value="2"/>
</dbReference>
<evidence type="ECO:0000259" key="12">
    <source>
        <dbReference type="Pfam" id="PF21467"/>
    </source>
</evidence>
<dbReference type="Pfam" id="PF21467">
    <property type="entry name" value="BetaGal_gal-bd"/>
    <property type="match status" value="1"/>
</dbReference>
<name>A0A3M7RFP5_BRAPC</name>
<dbReference type="InterPro" id="IPR048913">
    <property type="entry name" value="BetaGal_gal-bd"/>
</dbReference>
<dbReference type="STRING" id="10195.A0A3M7RFP5"/>
<dbReference type="FunFam" id="3.20.20.80:FF:000017">
    <property type="entry name" value="Beta-galactosidase"/>
    <property type="match status" value="1"/>
</dbReference>
<dbReference type="PROSITE" id="PS01182">
    <property type="entry name" value="GLYCOSYL_HYDROL_F35"/>
    <property type="match status" value="1"/>
</dbReference>
<comment type="catalytic activity">
    <reaction evidence="7">
        <text>Hydrolysis of terminal non-reducing beta-D-galactose residues in beta-D-galactosides.</text>
        <dbReference type="EC" id="3.2.1.23"/>
    </reaction>
</comment>
<dbReference type="PRINTS" id="PR00742">
    <property type="entry name" value="GLHYDRLASE35"/>
</dbReference>
<evidence type="ECO:0000256" key="3">
    <source>
        <dbReference type="ARBA" id="ARBA00022801"/>
    </source>
</evidence>
<feature type="domain" description="Glycoside hydrolase 35 catalytic" evidence="10">
    <location>
        <begin position="35"/>
        <end position="262"/>
    </location>
</feature>
<keyword evidence="4" id="KW-0325">Glycoprotein</keyword>
<gene>
    <name evidence="13" type="ORF">BpHYR1_009904</name>
</gene>
<evidence type="ECO:0000256" key="2">
    <source>
        <dbReference type="ARBA" id="ARBA00022729"/>
    </source>
</evidence>
<sequence length="691" mass="78147">MNFIIQFLLAGLASTLIAHVRSDRSFYIDYEKNTFVKDSTAFRYISGSIHPYRVPKQLWEDRLKKMWAGGLNAIQIYIFWNEHEPQPGVYDFEGQNNIFEFLEIAQKIGFVVVLRPGPYVCAEHDYGGLPWWLLVNGTESIVPRSSETNYMNAVRRYFGVLLPQLAPYLYKNGGPIITVQVENEYGSYYTCDKKYTGELRDLFKLYFGDDVVLFTTDPPRVLGLTCGTVDGVYATVDFGVSISPNDAFEKQRKFSKSGPLVNGGDVSYLKCGYIYDVYPTVDFGPSDNVNDSFDAQRSYAKYGPLVNSEFYPGWLDFWGTPHQKVPTDQILKSFNQQLDMGANVNFYMYFGGTNFGFSNGADPPYLAEPTSYDYDAPLSEPADITNKYLAIRDSISKYMPLPPDPIPANSTKLALGKVKMQYHVPLLEAINDLSYKCVDTQKLNTFENLGQGYGFVMYRTTLDDPNVDGKILSVKGIRDRGYVMIGSTLVGVVYRAGLTEFKINLQNNKNKTLTIVVENMGRLNFGNNLLDTKGIVSNVTLDNKVLSGWTSCLTDNFVPYYQKNVQNYDLVKKYANDKYLLKNKKNSIDFGSPAIYIGEFDSPNMDYDTFMRMDKFTKGVALIRSNDTLTNLGRYWPKTGPQVTLYTPSVFTTLGTKNYLVLIEFEGASCTSESDCLTEFIDYPIIDNIPN</sequence>
<dbReference type="OrthoDB" id="1657402at2759"/>
<evidence type="ECO:0000256" key="4">
    <source>
        <dbReference type="ARBA" id="ARBA00023180"/>
    </source>
</evidence>
<feature type="active site" description="Nucleophile" evidence="6">
    <location>
        <position position="309"/>
    </location>
</feature>
<feature type="chain" id="PRO_5018053552" description="Beta-galactosidase" evidence="9">
    <location>
        <begin position="23"/>
        <end position="691"/>
    </location>
</feature>
<evidence type="ECO:0000256" key="5">
    <source>
        <dbReference type="ARBA" id="ARBA00023295"/>
    </source>
</evidence>
<evidence type="ECO:0000256" key="8">
    <source>
        <dbReference type="RuleBase" id="RU003679"/>
    </source>
</evidence>
<feature type="domain" description="Beta-galactosidase galactose-binding" evidence="12">
    <location>
        <begin position="593"/>
        <end position="651"/>
    </location>
</feature>
<accession>A0A3M7RFP5</accession>